<proteinExistence type="predicted"/>
<dbReference type="AlphaFoldDB" id="A0A7X6L7Z3"/>
<evidence type="ECO:0000313" key="2">
    <source>
        <dbReference type="Proteomes" id="UP000540698"/>
    </source>
</evidence>
<protein>
    <submittedName>
        <fullName evidence="1">Uncharacterized protein</fullName>
    </submittedName>
</protein>
<accession>A0A7X6L7Z3</accession>
<comment type="caution">
    <text evidence="1">The sequence shown here is derived from an EMBL/GenBank/DDBJ whole genome shotgun (WGS) entry which is preliminary data.</text>
</comment>
<sequence length="121" mass="14122">MGNDEQLTMDLGVPVEQIEWGKWVDPDRRAAQVRKFLNYAGLQRLPSKLWPEDSPDLHRLNDVCRELFPDSDTPYLPENQDMTDAFICFLGACFEKYVDGEWVDHTEYGHDKSFYGRSFAE</sequence>
<organism evidence="1 2">
    <name type="scientific">Nocardia gamkensis</name>
    <dbReference type="NCBI Taxonomy" id="352869"/>
    <lineage>
        <taxon>Bacteria</taxon>
        <taxon>Bacillati</taxon>
        <taxon>Actinomycetota</taxon>
        <taxon>Actinomycetes</taxon>
        <taxon>Mycobacteriales</taxon>
        <taxon>Nocardiaceae</taxon>
        <taxon>Nocardia</taxon>
    </lineage>
</organism>
<dbReference type="RefSeq" id="WP_062972414.1">
    <property type="nucleotide sequence ID" value="NZ_JAAXOS010000013.1"/>
</dbReference>
<gene>
    <name evidence="1" type="ORF">HGB38_25545</name>
</gene>
<keyword evidence="2" id="KW-1185">Reference proteome</keyword>
<name>A0A7X6L7Z3_9NOCA</name>
<dbReference type="EMBL" id="JAAXOS010000013">
    <property type="protein sequence ID" value="NKY29551.1"/>
    <property type="molecule type" value="Genomic_DNA"/>
</dbReference>
<dbReference type="Proteomes" id="UP000540698">
    <property type="component" value="Unassembled WGS sequence"/>
</dbReference>
<reference evidence="1 2" key="1">
    <citation type="submission" date="2020-04" db="EMBL/GenBank/DDBJ databases">
        <title>MicrobeNet Type strains.</title>
        <authorList>
            <person name="Nicholson A.C."/>
        </authorList>
    </citation>
    <scope>NUCLEOTIDE SEQUENCE [LARGE SCALE GENOMIC DNA]</scope>
    <source>
        <strain evidence="1 2">DSM 44956</strain>
    </source>
</reference>
<evidence type="ECO:0000313" key="1">
    <source>
        <dbReference type="EMBL" id="NKY29551.1"/>
    </source>
</evidence>